<dbReference type="Proteomes" id="UP001286313">
    <property type="component" value="Unassembled WGS sequence"/>
</dbReference>
<name>A0AAE1GLB8_PETCI</name>
<reference evidence="2" key="1">
    <citation type="submission" date="2023-10" db="EMBL/GenBank/DDBJ databases">
        <title>Genome assemblies of two species of porcelain crab, Petrolisthes cinctipes and Petrolisthes manimaculis (Anomura: Porcellanidae).</title>
        <authorList>
            <person name="Angst P."/>
        </authorList>
    </citation>
    <scope>NUCLEOTIDE SEQUENCE</scope>
    <source>
        <strain evidence="2">PB745_01</strain>
        <tissue evidence="2">Gill</tissue>
    </source>
</reference>
<organism evidence="2 3">
    <name type="scientific">Petrolisthes cinctipes</name>
    <name type="common">Flat porcelain crab</name>
    <dbReference type="NCBI Taxonomy" id="88211"/>
    <lineage>
        <taxon>Eukaryota</taxon>
        <taxon>Metazoa</taxon>
        <taxon>Ecdysozoa</taxon>
        <taxon>Arthropoda</taxon>
        <taxon>Crustacea</taxon>
        <taxon>Multicrustacea</taxon>
        <taxon>Malacostraca</taxon>
        <taxon>Eumalacostraca</taxon>
        <taxon>Eucarida</taxon>
        <taxon>Decapoda</taxon>
        <taxon>Pleocyemata</taxon>
        <taxon>Anomura</taxon>
        <taxon>Galatheoidea</taxon>
        <taxon>Porcellanidae</taxon>
        <taxon>Petrolisthes</taxon>
    </lineage>
</organism>
<evidence type="ECO:0000313" key="2">
    <source>
        <dbReference type="EMBL" id="KAK3893975.1"/>
    </source>
</evidence>
<feature type="compositionally biased region" description="Polar residues" evidence="1">
    <location>
        <begin position="25"/>
        <end position="35"/>
    </location>
</feature>
<gene>
    <name evidence="2" type="ORF">Pcinc_002240</name>
</gene>
<dbReference type="AlphaFoldDB" id="A0AAE1GLB8"/>
<keyword evidence="3" id="KW-1185">Reference proteome</keyword>
<accession>A0AAE1GLB8</accession>
<feature type="region of interest" description="Disordered" evidence="1">
    <location>
        <begin position="13"/>
        <end position="67"/>
    </location>
</feature>
<dbReference type="EMBL" id="JAWQEG010000150">
    <property type="protein sequence ID" value="KAK3893975.1"/>
    <property type="molecule type" value="Genomic_DNA"/>
</dbReference>
<evidence type="ECO:0000256" key="1">
    <source>
        <dbReference type="SAM" id="MobiDB-lite"/>
    </source>
</evidence>
<evidence type="ECO:0000313" key="3">
    <source>
        <dbReference type="Proteomes" id="UP001286313"/>
    </source>
</evidence>
<sequence length="200" mass="22801">MCEDDLEWIMNEAKEMKQEQVPLFHNTSSSQPSCQQEDDEEEGKEEKEDDDDDDDEEEEERHVGFLTEESPNVDIGLELTHLQRRKAINSSRTALLTACTTSVLLHPLDGLLRLLDGLPRHWTAFKGLLDGLPRRWTAFKGLSTRACITFCVSRAGTATLSRLKAEVLTRRIDSLQQQAHDTRKEVTGLLHKILDKMNKT</sequence>
<comment type="caution">
    <text evidence="2">The sequence shown here is derived from an EMBL/GenBank/DDBJ whole genome shotgun (WGS) entry which is preliminary data.</text>
</comment>
<protein>
    <submittedName>
        <fullName evidence="2">Uncharacterized protein</fullName>
    </submittedName>
</protein>
<proteinExistence type="predicted"/>
<feature type="compositionally biased region" description="Acidic residues" evidence="1">
    <location>
        <begin position="36"/>
        <end position="59"/>
    </location>
</feature>